<dbReference type="PROSITE" id="PS50089">
    <property type="entry name" value="ZF_RING_2"/>
    <property type="match status" value="1"/>
</dbReference>
<evidence type="ECO:0000256" key="2">
    <source>
        <dbReference type="ARBA" id="ARBA00022257"/>
    </source>
</evidence>
<dbReference type="NCBIfam" id="TIGR00570">
    <property type="entry name" value="cdk7"/>
    <property type="match status" value="1"/>
</dbReference>
<organism evidence="13 14">
    <name type="scientific">Penicillium brevicompactum</name>
    <dbReference type="NCBI Taxonomy" id="5074"/>
    <lineage>
        <taxon>Eukaryota</taxon>
        <taxon>Fungi</taxon>
        <taxon>Dikarya</taxon>
        <taxon>Ascomycota</taxon>
        <taxon>Pezizomycotina</taxon>
        <taxon>Eurotiomycetes</taxon>
        <taxon>Eurotiomycetidae</taxon>
        <taxon>Eurotiales</taxon>
        <taxon>Aspergillaceae</taxon>
        <taxon>Penicillium</taxon>
    </lineage>
</organism>
<feature type="coiled-coil region" evidence="10">
    <location>
        <begin position="185"/>
        <end position="212"/>
    </location>
</feature>
<dbReference type="GO" id="GO:0006289">
    <property type="term" value="P:nucleotide-excision repair"/>
    <property type="evidence" value="ECO:0007669"/>
    <property type="project" value="InterPro"/>
</dbReference>
<accession>A0A9W9QKJ2</accession>
<evidence type="ECO:0000313" key="13">
    <source>
        <dbReference type="EMBL" id="KAJ5338219.1"/>
    </source>
</evidence>
<evidence type="ECO:0000256" key="5">
    <source>
        <dbReference type="ARBA" id="ARBA00022833"/>
    </source>
</evidence>
<comment type="subcellular location">
    <subcellularLocation>
        <location evidence="1">Nucleus</location>
    </subcellularLocation>
</comment>
<keyword evidence="10" id="KW-0175">Coiled coil</keyword>
<dbReference type="GO" id="GO:0008270">
    <property type="term" value="F:zinc ion binding"/>
    <property type="evidence" value="ECO:0007669"/>
    <property type="project" value="UniProtKB-KW"/>
</dbReference>
<keyword evidence="4 9" id="KW-0863">Zinc-finger</keyword>
<dbReference type="PANTHER" id="PTHR12683:SF13">
    <property type="entry name" value="CDK-ACTIVATING KINASE ASSEMBLY FACTOR MAT1"/>
    <property type="match status" value="1"/>
</dbReference>
<dbReference type="Proteomes" id="UP001147695">
    <property type="component" value="Unassembled WGS sequence"/>
</dbReference>
<dbReference type="AlphaFoldDB" id="A0A9W9QKJ2"/>
<evidence type="ECO:0000313" key="14">
    <source>
        <dbReference type="Proteomes" id="UP001147695"/>
    </source>
</evidence>
<dbReference type="InterPro" id="IPR004575">
    <property type="entry name" value="MAT1/Tfb3"/>
</dbReference>
<evidence type="ECO:0000256" key="3">
    <source>
        <dbReference type="ARBA" id="ARBA00022723"/>
    </source>
</evidence>
<dbReference type="Pfam" id="PF06391">
    <property type="entry name" value="MAT1"/>
    <property type="match status" value="1"/>
</dbReference>
<proteinExistence type="predicted"/>
<keyword evidence="5" id="KW-0862">Zinc</keyword>
<evidence type="ECO:0000256" key="10">
    <source>
        <dbReference type="SAM" id="Coils"/>
    </source>
</evidence>
<dbReference type="GO" id="GO:0070985">
    <property type="term" value="C:transcription factor TFIIK complex"/>
    <property type="evidence" value="ECO:0007669"/>
    <property type="project" value="UniProtKB-ARBA"/>
</dbReference>
<feature type="region of interest" description="Disordered" evidence="11">
    <location>
        <begin position="239"/>
        <end position="293"/>
    </location>
</feature>
<evidence type="ECO:0000259" key="12">
    <source>
        <dbReference type="PROSITE" id="PS50089"/>
    </source>
</evidence>
<evidence type="ECO:0000256" key="11">
    <source>
        <dbReference type="SAM" id="MobiDB-lite"/>
    </source>
</evidence>
<evidence type="ECO:0000256" key="4">
    <source>
        <dbReference type="ARBA" id="ARBA00022771"/>
    </source>
</evidence>
<dbReference type="EMBL" id="JAPZBQ010000003">
    <property type="protein sequence ID" value="KAJ5338219.1"/>
    <property type="molecule type" value="Genomic_DNA"/>
</dbReference>
<keyword evidence="3" id="KW-0479">Metal-binding</keyword>
<reference evidence="13" key="2">
    <citation type="journal article" date="2023" name="IMA Fungus">
        <title>Comparative genomic study of the Penicillium genus elucidates a diverse pangenome and 15 lateral gene transfer events.</title>
        <authorList>
            <person name="Petersen C."/>
            <person name="Sorensen T."/>
            <person name="Nielsen M.R."/>
            <person name="Sondergaard T.E."/>
            <person name="Sorensen J.L."/>
            <person name="Fitzpatrick D.A."/>
            <person name="Frisvad J.C."/>
            <person name="Nielsen K.L."/>
        </authorList>
    </citation>
    <scope>NUCLEOTIDE SEQUENCE</scope>
    <source>
        <strain evidence="13">IBT 35673</strain>
    </source>
</reference>
<dbReference type="SUPFAM" id="SSF57850">
    <property type="entry name" value="RING/U-box"/>
    <property type="match status" value="1"/>
</dbReference>
<dbReference type="InterPro" id="IPR001841">
    <property type="entry name" value="Znf_RING"/>
</dbReference>
<dbReference type="InterPro" id="IPR017907">
    <property type="entry name" value="Znf_RING_CS"/>
</dbReference>
<evidence type="ECO:0000256" key="8">
    <source>
        <dbReference type="ARBA" id="ARBA00033277"/>
    </source>
</evidence>
<dbReference type="InterPro" id="IPR013083">
    <property type="entry name" value="Znf_RING/FYVE/PHD"/>
</dbReference>
<dbReference type="PANTHER" id="PTHR12683">
    <property type="entry name" value="CDK-ACTIVATING KINASE ASSEMBLY FACTOR MAT1"/>
    <property type="match status" value="1"/>
</dbReference>
<dbReference type="GO" id="GO:0061575">
    <property type="term" value="F:cyclin-dependent protein serine/threonine kinase activator activity"/>
    <property type="evidence" value="ECO:0007669"/>
    <property type="project" value="InterPro"/>
</dbReference>
<evidence type="ECO:0000256" key="6">
    <source>
        <dbReference type="ARBA" id="ARBA00023242"/>
    </source>
</evidence>
<dbReference type="CDD" id="cd16573">
    <property type="entry name" value="RING-HC_TFB3-like"/>
    <property type="match status" value="1"/>
</dbReference>
<evidence type="ECO:0000256" key="9">
    <source>
        <dbReference type="PROSITE-ProRule" id="PRU00175"/>
    </source>
</evidence>
<dbReference type="Gene3D" id="3.30.40.10">
    <property type="entry name" value="Zinc/RING finger domain, C3HC4 (zinc finger)"/>
    <property type="match status" value="1"/>
</dbReference>
<protein>
    <recommendedName>
        <fullName evidence="2">RNA polymerase II transcription factor B subunit 3</fullName>
    </recommendedName>
    <alternativeName>
        <fullName evidence="8">RNA polymerase II transcription factor B 38 kDa subunit</fullName>
    </alternativeName>
    <alternativeName>
        <fullName evidence="7">RNA polymerase II transcription factor B p38 subunit</fullName>
    </alternativeName>
</protein>
<comment type="caution">
    <text evidence="13">The sequence shown here is derived from an EMBL/GenBank/DDBJ whole genome shotgun (WGS) entry which is preliminary data.</text>
</comment>
<feature type="domain" description="RING-type" evidence="12">
    <location>
        <begin position="33"/>
        <end position="76"/>
    </location>
</feature>
<dbReference type="PROSITE" id="PS00518">
    <property type="entry name" value="ZF_RING_1"/>
    <property type="match status" value="1"/>
</dbReference>
<dbReference type="InterPro" id="IPR015877">
    <property type="entry name" value="MAT1_centre"/>
</dbReference>
<dbReference type="GO" id="GO:0006357">
    <property type="term" value="P:regulation of transcription by RNA polymerase II"/>
    <property type="evidence" value="ECO:0007669"/>
    <property type="project" value="TreeGrafter"/>
</dbReference>
<evidence type="ECO:0000256" key="1">
    <source>
        <dbReference type="ARBA" id="ARBA00004123"/>
    </source>
</evidence>
<sequence length="385" mass="43771">MAPNAIPRQDEDGKLWENTWKCAMLISYSSEVCPVCKSSRYLNPDMRFLINPECYHKMCESCVDRIFSSGPANCPVAGCRKTLRKNRFRTQTFEDINVEREVDIRRRVMQILNRREEEFDTKRNYDDFLEQREEIIANLVSRIDVSKTEAQLQKYATENMASIRANQTLEQEEATSFQARISLEQEEARIRRQAARQEYEIERREVQAGREDFLTRLASGSSGDAAAIAREGHKVLLKKSSARRSEEDRIRQKQAALRSEPKRSAGLSSSADTGLVKGLRKIKTPEPEKPYDPFMGYVPEKRDYYSLQESYPSQFLDNYRNNASMLAGGYNLREYYSRTLLEAFAGLSCFVGEEISQRDAARVSEPVATEGAAIAAGQGGAEGAA</sequence>
<keyword evidence="6" id="KW-0539">Nucleus</keyword>
<name>A0A9W9QKJ2_PENBR</name>
<dbReference type="Pfam" id="PF17121">
    <property type="entry name" value="zf-C3HC4_5"/>
    <property type="match status" value="1"/>
</dbReference>
<reference evidence="13" key="1">
    <citation type="submission" date="2022-12" db="EMBL/GenBank/DDBJ databases">
        <authorList>
            <person name="Petersen C."/>
        </authorList>
    </citation>
    <scope>NUCLEOTIDE SEQUENCE</scope>
    <source>
        <strain evidence="13">IBT 35673</strain>
    </source>
</reference>
<gene>
    <name evidence="13" type="ORF">N7452_004947</name>
</gene>
<dbReference type="FunFam" id="3.30.40.10:FF:000037">
    <property type="entry name" value="Cdk-activating kinase assembly factor MAT1, centre"/>
    <property type="match status" value="1"/>
</dbReference>
<evidence type="ECO:0000256" key="7">
    <source>
        <dbReference type="ARBA" id="ARBA00029873"/>
    </source>
</evidence>